<comment type="caution">
    <text evidence="2">The sequence shown here is derived from an EMBL/GenBank/DDBJ whole genome shotgun (WGS) entry which is preliminary data.</text>
</comment>
<protein>
    <submittedName>
        <fullName evidence="2">Uncharacterized protein</fullName>
    </submittedName>
</protein>
<dbReference type="EMBL" id="JASBNA010000018">
    <property type="protein sequence ID" value="KAK7685963.1"/>
    <property type="molecule type" value="Genomic_DNA"/>
</dbReference>
<feature type="region of interest" description="Disordered" evidence="1">
    <location>
        <begin position="1"/>
        <end position="59"/>
    </location>
</feature>
<sequence length="401" mass="42609">MAAARKDPPGDDTAGASKKRRTSDRLSTALSSTGDPATVGDSISDSLEESAPGVVGLPNVPAAVPAAVQGPAIPAAESGKSSQTAKALVPSSERNVDEVAEGVGQGLEMFASMHTPPSTPRKDKGKSTLASPFALRSTSNSPGSPSGPASMVAGASELQVRVPRQVPYGVRHYVSDEVVDRINRAIAYRHNKPITYAASAFPKTFQWGPPSVKGREDVADTEDLSNYVTQGSQMVRIMVIGELCSAFLTGNSNNGGTASIRVKPLLLSDGLRMDDLVKGFSTSSRARLGESNTKGTYMSSKVGEGAVFARIFDARDGFVGKKLMPVLKAGEVRNRDLVYAEAYVQRYWFKSDGKCKYLSDHEGCLDWAKTPYRIGLELVAISLIASHHADDEEEDEPPTGM</sequence>
<feature type="region of interest" description="Disordered" evidence="1">
    <location>
        <begin position="74"/>
        <end position="97"/>
    </location>
</feature>
<evidence type="ECO:0000313" key="2">
    <source>
        <dbReference type="EMBL" id="KAK7685963.1"/>
    </source>
</evidence>
<dbReference type="AlphaFoldDB" id="A0AAW0FY24"/>
<keyword evidence="3" id="KW-1185">Reference proteome</keyword>
<reference evidence="2 3" key="1">
    <citation type="submission" date="2022-09" db="EMBL/GenBank/DDBJ databases">
        <authorList>
            <person name="Palmer J.M."/>
        </authorList>
    </citation>
    <scope>NUCLEOTIDE SEQUENCE [LARGE SCALE GENOMIC DNA]</scope>
    <source>
        <strain evidence="2 3">DSM 7382</strain>
    </source>
</reference>
<feature type="compositionally biased region" description="Polar residues" evidence="1">
    <location>
        <begin position="25"/>
        <end position="45"/>
    </location>
</feature>
<proteinExistence type="predicted"/>
<evidence type="ECO:0000256" key="1">
    <source>
        <dbReference type="SAM" id="MobiDB-lite"/>
    </source>
</evidence>
<gene>
    <name evidence="2" type="ORF">QCA50_010773</name>
</gene>
<feature type="compositionally biased region" description="Low complexity" evidence="1">
    <location>
        <begin position="137"/>
        <end position="152"/>
    </location>
</feature>
<dbReference type="Proteomes" id="UP001385951">
    <property type="component" value="Unassembled WGS sequence"/>
</dbReference>
<evidence type="ECO:0000313" key="3">
    <source>
        <dbReference type="Proteomes" id="UP001385951"/>
    </source>
</evidence>
<name>A0AAW0FY24_9APHY</name>
<accession>A0AAW0FY24</accession>
<feature type="region of interest" description="Disordered" evidence="1">
    <location>
        <begin position="133"/>
        <end position="152"/>
    </location>
</feature>
<organism evidence="2 3">
    <name type="scientific">Cerrena zonata</name>
    <dbReference type="NCBI Taxonomy" id="2478898"/>
    <lineage>
        <taxon>Eukaryota</taxon>
        <taxon>Fungi</taxon>
        <taxon>Dikarya</taxon>
        <taxon>Basidiomycota</taxon>
        <taxon>Agaricomycotina</taxon>
        <taxon>Agaricomycetes</taxon>
        <taxon>Polyporales</taxon>
        <taxon>Cerrenaceae</taxon>
        <taxon>Cerrena</taxon>
    </lineage>
</organism>